<dbReference type="EMBL" id="GG745344">
    <property type="protein sequence ID" value="KNE64411.1"/>
    <property type="molecule type" value="Genomic_DNA"/>
</dbReference>
<feature type="region of interest" description="Disordered" evidence="1">
    <location>
        <begin position="51"/>
        <end position="105"/>
    </location>
</feature>
<name>A0A0L0SPG2_ALLM3</name>
<keyword evidence="3" id="KW-1185">Reference proteome</keyword>
<organism evidence="2 3">
    <name type="scientific">Allomyces macrogynus (strain ATCC 38327)</name>
    <name type="common">Allomyces javanicus var. macrogynus</name>
    <dbReference type="NCBI Taxonomy" id="578462"/>
    <lineage>
        <taxon>Eukaryota</taxon>
        <taxon>Fungi</taxon>
        <taxon>Fungi incertae sedis</taxon>
        <taxon>Blastocladiomycota</taxon>
        <taxon>Blastocladiomycetes</taxon>
        <taxon>Blastocladiales</taxon>
        <taxon>Blastocladiaceae</taxon>
        <taxon>Allomyces</taxon>
    </lineage>
</organism>
<evidence type="ECO:0000313" key="3">
    <source>
        <dbReference type="Proteomes" id="UP000054350"/>
    </source>
</evidence>
<protein>
    <submittedName>
        <fullName evidence="2">Uncharacterized protein</fullName>
    </submittedName>
</protein>
<gene>
    <name evidence="2" type="ORF">AMAG_09434</name>
</gene>
<accession>A0A0L0SPG2</accession>
<dbReference type="VEuPathDB" id="FungiDB:AMAG_09434"/>
<reference evidence="2 3" key="1">
    <citation type="submission" date="2009-11" db="EMBL/GenBank/DDBJ databases">
        <title>Annotation of Allomyces macrogynus ATCC 38327.</title>
        <authorList>
            <consortium name="The Broad Institute Genome Sequencing Platform"/>
            <person name="Russ C."/>
            <person name="Cuomo C."/>
            <person name="Burger G."/>
            <person name="Gray M.W."/>
            <person name="Holland P.W.H."/>
            <person name="King N."/>
            <person name="Lang F.B.F."/>
            <person name="Roger A.J."/>
            <person name="Ruiz-Trillo I."/>
            <person name="Young S.K."/>
            <person name="Zeng Q."/>
            <person name="Gargeya S."/>
            <person name="Fitzgerald M."/>
            <person name="Haas B."/>
            <person name="Abouelleil A."/>
            <person name="Alvarado L."/>
            <person name="Arachchi H.M."/>
            <person name="Berlin A."/>
            <person name="Chapman S.B."/>
            <person name="Gearin G."/>
            <person name="Goldberg J."/>
            <person name="Griggs A."/>
            <person name="Gujja S."/>
            <person name="Hansen M."/>
            <person name="Heiman D."/>
            <person name="Howarth C."/>
            <person name="Larimer J."/>
            <person name="Lui A."/>
            <person name="MacDonald P.J.P."/>
            <person name="McCowen C."/>
            <person name="Montmayeur A."/>
            <person name="Murphy C."/>
            <person name="Neiman D."/>
            <person name="Pearson M."/>
            <person name="Priest M."/>
            <person name="Roberts A."/>
            <person name="Saif S."/>
            <person name="Shea T."/>
            <person name="Sisk P."/>
            <person name="Stolte C."/>
            <person name="Sykes S."/>
            <person name="Wortman J."/>
            <person name="Nusbaum C."/>
            <person name="Birren B."/>
        </authorList>
    </citation>
    <scope>NUCLEOTIDE SEQUENCE [LARGE SCALE GENOMIC DNA]</scope>
    <source>
        <strain evidence="2 3">ATCC 38327</strain>
    </source>
</reference>
<proteinExistence type="predicted"/>
<sequence length="286" mass="30129">MDSISSALLPCLPRGLPLATTPGPPVATAPPFAFSTAPSPFFISASAWPASISSSSSTPRDRRASSPSSSTRAQIDGLVAMPPTPPARRRTGSRGHVRTHARTHAISLPSSPVIPRRSRAPTGPPTLQAAPEDVIDDDAMLISSGSLQLVVPLPTSPAATVPTFPAAPFIHQRARSTPDDVVLTVRATAIPRSLRSALRRARPPDVLVVKKRVEFKSVAPVAAARLRMPPRVPRAVMLERLIRVERLHPALPVLPVLPEAGSSGAAAGGWPAVEGLAHELQARLRL</sequence>
<evidence type="ECO:0000313" key="2">
    <source>
        <dbReference type="EMBL" id="KNE64411.1"/>
    </source>
</evidence>
<feature type="compositionally biased region" description="Basic residues" evidence="1">
    <location>
        <begin position="87"/>
        <end position="103"/>
    </location>
</feature>
<dbReference type="OrthoDB" id="10503705at2759"/>
<dbReference type="Proteomes" id="UP000054350">
    <property type="component" value="Unassembled WGS sequence"/>
</dbReference>
<evidence type="ECO:0000256" key="1">
    <source>
        <dbReference type="SAM" id="MobiDB-lite"/>
    </source>
</evidence>
<reference evidence="3" key="2">
    <citation type="submission" date="2009-11" db="EMBL/GenBank/DDBJ databases">
        <title>The Genome Sequence of Allomyces macrogynus strain ATCC 38327.</title>
        <authorList>
            <consortium name="The Broad Institute Genome Sequencing Platform"/>
            <person name="Russ C."/>
            <person name="Cuomo C."/>
            <person name="Shea T."/>
            <person name="Young S.K."/>
            <person name="Zeng Q."/>
            <person name="Koehrsen M."/>
            <person name="Haas B."/>
            <person name="Borodovsky M."/>
            <person name="Guigo R."/>
            <person name="Alvarado L."/>
            <person name="Berlin A."/>
            <person name="Borenstein D."/>
            <person name="Chen Z."/>
            <person name="Engels R."/>
            <person name="Freedman E."/>
            <person name="Gellesch M."/>
            <person name="Goldberg J."/>
            <person name="Griggs A."/>
            <person name="Gujja S."/>
            <person name="Heiman D."/>
            <person name="Hepburn T."/>
            <person name="Howarth C."/>
            <person name="Jen D."/>
            <person name="Larson L."/>
            <person name="Lewis B."/>
            <person name="Mehta T."/>
            <person name="Park D."/>
            <person name="Pearson M."/>
            <person name="Roberts A."/>
            <person name="Saif S."/>
            <person name="Shenoy N."/>
            <person name="Sisk P."/>
            <person name="Stolte C."/>
            <person name="Sykes S."/>
            <person name="Walk T."/>
            <person name="White J."/>
            <person name="Yandava C."/>
            <person name="Burger G."/>
            <person name="Gray M.W."/>
            <person name="Holland P.W.H."/>
            <person name="King N."/>
            <person name="Lang F.B.F."/>
            <person name="Roger A.J."/>
            <person name="Ruiz-Trillo I."/>
            <person name="Lander E."/>
            <person name="Nusbaum C."/>
        </authorList>
    </citation>
    <scope>NUCLEOTIDE SEQUENCE [LARGE SCALE GENOMIC DNA]</scope>
    <source>
        <strain evidence="3">ATCC 38327</strain>
    </source>
</reference>
<dbReference type="AlphaFoldDB" id="A0A0L0SPG2"/>